<feature type="domain" description="RDRP core" evidence="2">
    <location>
        <begin position="123"/>
        <end position="739"/>
    </location>
</feature>
<dbReference type="GO" id="GO:0031380">
    <property type="term" value="C:nuclear RNA-directed RNA polymerase complex"/>
    <property type="evidence" value="ECO:0007669"/>
    <property type="project" value="TreeGrafter"/>
</dbReference>
<dbReference type="HOGENOM" id="CLU_001366_2_1_1"/>
<dbReference type="InterPro" id="IPR007855">
    <property type="entry name" value="RDRP"/>
</dbReference>
<comment type="catalytic activity">
    <reaction evidence="1">
        <text>RNA(n) + a ribonucleoside 5'-triphosphate = RNA(n+1) + diphosphate</text>
        <dbReference type="Rhea" id="RHEA:21248"/>
        <dbReference type="Rhea" id="RHEA-COMP:14527"/>
        <dbReference type="Rhea" id="RHEA-COMP:17342"/>
        <dbReference type="ChEBI" id="CHEBI:33019"/>
        <dbReference type="ChEBI" id="CHEBI:61557"/>
        <dbReference type="ChEBI" id="CHEBI:140395"/>
        <dbReference type="EC" id="2.7.7.48"/>
    </reaction>
</comment>
<name>W4KKJ9_HETIT</name>
<dbReference type="Pfam" id="PF05183">
    <property type="entry name" value="RdRP"/>
    <property type="match status" value="1"/>
</dbReference>
<protein>
    <recommendedName>
        <fullName evidence="1">RNA-dependent RNA polymerase</fullName>
        <ecNumber evidence="1">2.7.7.48</ecNumber>
    </recommendedName>
</protein>
<gene>
    <name evidence="3" type="ORF">HETIRDRAFT_31769</name>
</gene>
<keyword evidence="1" id="KW-0694">RNA-binding</keyword>
<evidence type="ECO:0000259" key="2">
    <source>
        <dbReference type="Pfam" id="PF05183"/>
    </source>
</evidence>
<keyword evidence="1" id="KW-0696">RNA-directed RNA polymerase</keyword>
<dbReference type="OrthoDB" id="6513042at2759"/>
<proteinExistence type="inferred from homology"/>
<dbReference type="AlphaFoldDB" id="W4KKJ9"/>
<evidence type="ECO:0000256" key="1">
    <source>
        <dbReference type="RuleBase" id="RU363098"/>
    </source>
</evidence>
<dbReference type="eggNOG" id="KOG0988">
    <property type="taxonomic scope" value="Eukaryota"/>
</dbReference>
<keyword evidence="4" id="KW-1185">Reference proteome</keyword>
<dbReference type="FunCoup" id="W4KKJ9">
    <property type="interactions" value="7"/>
</dbReference>
<keyword evidence="1" id="KW-0808">Transferase</keyword>
<keyword evidence="1" id="KW-0548">Nucleotidyltransferase</keyword>
<dbReference type="KEGG" id="hir:HETIRDRAFT_31769"/>
<dbReference type="PANTHER" id="PTHR23079">
    <property type="entry name" value="RNA-DEPENDENT RNA POLYMERASE"/>
    <property type="match status" value="1"/>
</dbReference>
<comment type="similarity">
    <text evidence="1">Belongs to the RdRP family.</text>
</comment>
<dbReference type="PANTHER" id="PTHR23079:SF55">
    <property type="entry name" value="RNA-DIRECTED RNA POLYMERASE"/>
    <property type="match status" value="1"/>
</dbReference>
<dbReference type="InParanoid" id="W4KKJ9"/>
<accession>W4KKJ9</accession>
<dbReference type="Proteomes" id="UP000030671">
    <property type="component" value="Unassembled WGS sequence"/>
</dbReference>
<dbReference type="EMBL" id="KI925455">
    <property type="protein sequence ID" value="ETW86342.1"/>
    <property type="molecule type" value="Genomic_DNA"/>
</dbReference>
<sequence>MRLPERMVEAEKRGFFSESQLSKIEKWIVKLDWKHAFQIEALLRNGLLNTEDLLIDLRPLIDKLIKNEGEQAADILRHFHDTLKERKLGESPRKCFERVCVGLPHIQNIELSSGSFSCHRITFTPTRMLLEGPYVTQSNRVIRRFQERNPRLIENFIRVDFRDEDRLSYRWDRDVDGAWFLQHRVGRILKDGFILAGRAFEFLAYSSSALREHAVWFMARFEDPVEGWMTAEKIRQSLGDFSSVIKQPSKYAARIAQAFTATDPSVKIRWDQWEEMPDLVPVEAQYEEYLYTDGVGTISPQLSNMIWEKLCEKRRDSGVNSVQPSAYQIRFLGYKGVVAVDERLEGVIMRLRPSMRKFTVPGVEEADIEIARAFPRPNATYLNRPMVSILESNGVRAETFLELQNLAKASVFTAGDSLDNFLLLLKGNGLGYGFHLPFILDKLSKLNLDMTDRDGKVAIANVFIGRLLRYSMNDVLRDIKHKARIRVPASYQLVGIADEGEAYIQEGADRKDVYTLPEMHIFACIQESPEDEPKFLKGQCVISRSPVVHPGDVQRVYAIGEPPKDKVCFFRHLKNVVVLPSAGGRPLASCLGGGDLDGDPYDIYAENPKLLPTGHENAAEYISAGTRTIEQDSTINDICDFVVEYINSDVLGLLSDKHLVIADQSSEGPRDARCLKLAQLCSQAVDYPKNGIPVDLDANPLPRSLIPFKPDWKKAEVSDARDADYYESDRALGVLFRNIELVDPHAPLALPDAPTDPYADPIFCALAPLIKRTLTTSSPLTALPPATPTTPTPPLPPAELDTLFAHYTRELHYIRATHTLTDAPDVRLAEEEVVVGTILAKCTQPRWRANRTFAMKLHAGALVHDVQNRIVPDIGRADDAALGAGLVRAWEAFEWTYAHRRRTGMNSFSLLMLGLVLDCLHRLNAL</sequence>
<evidence type="ECO:0000313" key="3">
    <source>
        <dbReference type="EMBL" id="ETW86342.1"/>
    </source>
</evidence>
<dbReference type="RefSeq" id="XP_009541730.1">
    <property type="nucleotide sequence ID" value="XM_009543435.1"/>
</dbReference>
<dbReference type="InterPro" id="IPR057596">
    <property type="entry name" value="RDRP_core"/>
</dbReference>
<dbReference type="GO" id="GO:0003723">
    <property type="term" value="F:RNA binding"/>
    <property type="evidence" value="ECO:0007669"/>
    <property type="project" value="UniProtKB-KW"/>
</dbReference>
<dbReference type="GeneID" id="20670440"/>
<evidence type="ECO:0000313" key="4">
    <source>
        <dbReference type="Proteomes" id="UP000030671"/>
    </source>
</evidence>
<reference evidence="3 4" key="1">
    <citation type="journal article" date="2012" name="New Phytol.">
        <title>Insight into trade-off between wood decay and parasitism from the genome of a fungal forest pathogen.</title>
        <authorList>
            <person name="Olson A."/>
            <person name="Aerts A."/>
            <person name="Asiegbu F."/>
            <person name="Belbahri L."/>
            <person name="Bouzid O."/>
            <person name="Broberg A."/>
            <person name="Canback B."/>
            <person name="Coutinho P.M."/>
            <person name="Cullen D."/>
            <person name="Dalman K."/>
            <person name="Deflorio G."/>
            <person name="van Diepen L.T."/>
            <person name="Dunand C."/>
            <person name="Duplessis S."/>
            <person name="Durling M."/>
            <person name="Gonthier P."/>
            <person name="Grimwood J."/>
            <person name="Fossdal C.G."/>
            <person name="Hansson D."/>
            <person name="Henrissat B."/>
            <person name="Hietala A."/>
            <person name="Himmelstrand K."/>
            <person name="Hoffmeister D."/>
            <person name="Hogberg N."/>
            <person name="James T.Y."/>
            <person name="Karlsson M."/>
            <person name="Kohler A."/>
            <person name="Kues U."/>
            <person name="Lee Y.H."/>
            <person name="Lin Y.C."/>
            <person name="Lind M."/>
            <person name="Lindquist E."/>
            <person name="Lombard V."/>
            <person name="Lucas S."/>
            <person name="Lunden K."/>
            <person name="Morin E."/>
            <person name="Murat C."/>
            <person name="Park J."/>
            <person name="Raffaello T."/>
            <person name="Rouze P."/>
            <person name="Salamov A."/>
            <person name="Schmutz J."/>
            <person name="Solheim H."/>
            <person name="Stahlberg J."/>
            <person name="Velez H."/>
            <person name="de Vries R.P."/>
            <person name="Wiebenga A."/>
            <person name="Woodward S."/>
            <person name="Yakovlev I."/>
            <person name="Garbelotto M."/>
            <person name="Martin F."/>
            <person name="Grigoriev I.V."/>
            <person name="Stenlid J."/>
        </authorList>
    </citation>
    <scope>NUCLEOTIDE SEQUENCE [LARGE SCALE GENOMIC DNA]</scope>
    <source>
        <strain evidence="3 4">TC 32-1</strain>
    </source>
</reference>
<organism evidence="3 4">
    <name type="scientific">Heterobasidion irregulare (strain TC 32-1)</name>
    <dbReference type="NCBI Taxonomy" id="747525"/>
    <lineage>
        <taxon>Eukaryota</taxon>
        <taxon>Fungi</taxon>
        <taxon>Dikarya</taxon>
        <taxon>Basidiomycota</taxon>
        <taxon>Agaricomycotina</taxon>
        <taxon>Agaricomycetes</taxon>
        <taxon>Russulales</taxon>
        <taxon>Bondarzewiaceae</taxon>
        <taxon>Heterobasidion</taxon>
        <taxon>Heterobasidion annosum species complex</taxon>
    </lineage>
</organism>
<dbReference type="GO" id="GO:0030422">
    <property type="term" value="P:siRNA processing"/>
    <property type="evidence" value="ECO:0007669"/>
    <property type="project" value="TreeGrafter"/>
</dbReference>
<dbReference type="GO" id="GO:0003968">
    <property type="term" value="F:RNA-directed RNA polymerase activity"/>
    <property type="evidence" value="ECO:0007669"/>
    <property type="project" value="UniProtKB-KW"/>
</dbReference>
<dbReference type="EC" id="2.7.7.48" evidence="1"/>